<dbReference type="EMBL" id="JAPWDV010000002">
    <property type="protein sequence ID" value="KAJ6220472.1"/>
    <property type="molecule type" value="Genomic_DNA"/>
</dbReference>
<sequence length="67" mass="7923">WLVKIQVSAFPKIERRMDYLVACESALIPIANIRRRRRHTHTKLWIGSTGLGKQENNFQNGTRYRNL</sequence>
<accession>A0A9Q0MA15</accession>
<dbReference type="Proteomes" id="UP001142055">
    <property type="component" value="Chromosome 2"/>
</dbReference>
<proteinExistence type="predicted"/>
<name>A0A9Q0MA15_BLOTA</name>
<comment type="caution">
    <text evidence="1">The sequence shown here is derived from an EMBL/GenBank/DDBJ whole genome shotgun (WGS) entry which is preliminary data.</text>
</comment>
<organism evidence="1 2">
    <name type="scientific">Blomia tropicalis</name>
    <name type="common">Mite</name>
    <dbReference type="NCBI Taxonomy" id="40697"/>
    <lineage>
        <taxon>Eukaryota</taxon>
        <taxon>Metazoa</taxon>
        <taxon>Ecdysozoa</taxon>
        <taxon>Arthropoda</taxon>
        <taxon>Chelicerata</taxon>
        <taxon>Arachnida</taxon>
        <taxon>Acari</taxon>
        <taxon>Acariformes</taxon>
        <taxon>Sarcoptiformes</taxon>
        <taxon>Astigmata</taxon>
        <taxon>Glycyphagoidea</taxon>
        <taxon>Echimyopodidae</taxon>
        <taxon>Blomia</taxon>
    </lineage>
</organism>
<evidence type="ECO:0000313" key="2">
    <source>
        <dbReference type="Proteomes" id="UP001142055"/>
    </source>
</evidence>
<feature type="non-terminal residue" evidence="1">
    <location>
        <position position="1"/>
    </location>
</feature>
<keyword evidence="2" id="KW-1185">Reference proteome</keyword>
<dbReference type="AlphaFoldDB" id="A0A9Q0MA15"/>
<evidence type="ECO:0000313" key="1">
    <source>
        <dbReference type="EMBL" id="KAJ6220472.1"/>
    </source>
</evidence>
<protein>
    <submittedName>
        <fullName evidence="1">Uncharacterized protein</fullName>
    </submittedName>
</protein>
<reference evidence="1" key="1">
    <citation type="submission" date="2022-12" db="EMBL/GenBank/DDBJ databases">
        <title>Genome assemblies of Blomia tropicalis.</title>
        <authorList>
            <person name="Cui Y."/>
        </authorList>
    </citation>
    <scope>NUCLEOTIDE SEQUENCE</scope>
    <source>
        <tissue evidence="1">Adult mites</tissue>
    </source>
</reference>
<gene>
    <name evidence="1" type="ORF">RDWZM_006284</name>
</gene>